<dbReference type="EMBL" id="BQNB010021653">
    <property type="protein sequence ID" value="GJU08655.1"/>
    <property type="molecule type" value="Genomic_DNA"/>
</dbReference>
<keyword evidence="8" id="KW-0808">Transferase</keyword>
<evidence type="ECO:0000313" key="13">
    <source>
        <dbReference type="EMBL" id="GJU08655.1"/>
    </source>
</evidence>
<evidence type="ECO:0000256" key="10">
    <source>
        <dbReference type="PROSITE-ProRule" id="PRU00047"/>
    </source>
</evidence>
<keyword evidence="6" id="KW-0229">DNA integration</keyword>
<evidence type="ECO:0000256" key="2">
    <source>
        <dbReference type="ARBA" id="ARBA00022723"/>
    </source>
</evidence>
<keyword evidence="10" id="KW-0862">Zinc</keyword>
<evidence type="ECO:0000256" key="1">
    <source>
        <dbReference type="ARBA" id="ARBA00022722"/>
    </source>
</evidence>
<evidence type="ECO:0000256" key="11">
    <source>
        <dbReference type="SAM" id="MobiDB-lite"/>
    </source>
</evidence>
<keyword evidence="14" id="KW-1185">Reference proteome</keyword>
<dbReference type="SUPFAM" id="SSF53098">
    <property type="entry name" value="Ribonuclease H-like"/>
    <property type="match status" value="1"/>
</dbReference>
<dbReference type="PROSITE" id="PS50158">
    <property type="entry name" value="ZF_CCHC"/>
    <property type="match status" value="1"/>
</dbReference>
<keyword evidence="5" id="KW-0460">Magnesium</keyword>
<proteinExistence type="predicted"/>
<dbReference type="InterPro" id="IPR012337">
    <property type="entry name" value="RNaseH-like_sf"/>
</dbReference>
<dbReference type="PANTHER" id="PTHR42648:SF11">
    <property type="entry name" value="TRANSPOSON TY4-P GAG-POL POLYPROTEIN"/>
    <property type="match status" value="1"/>
</dbReference>
<feature type="domain" description="CCHC-type" evidence="12">
    <location>
        <begin position="24"/>
        <end position="39"/>
    </location>
</feature>
<comment type="caution">
    <text evidence="13">The sequence shown here is derived from an EMBL/GenBank/DDBJ whole genome shotgun (WGS) entry which is preliminary data.</text>
</comment>
<dbReference type="InterPro" id="IPR039537">
    <property type="entry name" value="Retrotran_Ty1/copia-like"/>
</dbReference>
<protein>
    <submittedName>
        <fullName evidence="13">Gag-pol polyprotein</fullName>
    </submittedName>
</protein>
<keyword evidence="4" id="KW-0378">Hydrolase</keyword>
<evidence type="ECO:0000256" key="8">
    <source>
        <dbReference type="ARBA" id="ARBA00022932"/>
    </source>
</evidence>
<evidence type="ECO:0000256" key="3">
    <source>
        <dbReference type="ARBA" id="ARBA00022759"/>
    </source>
</evidence>
<evidence type="ECO:0000256" key="5">
    <source>
        <dbReference type="ARBA" id="ARBA00022842"/>
    </source>
</evidence>
<keyword evidence="7" id="KW-0695">RNA-directed DNA polymerase</keyword>
<dbReference type="InterPro" id="IPR001878">
    <property type="entry name" value="Znf_CCHC"/>
</dbReference>
<evidence type="ECO:0000256" key="7">
    <source>
        <dbReference type="ARBA" id="ARBA00022918"/>
    </source>
</evidence>
<dbReference type="Gene3D" id="3.30.420.10">
    <property type="entry name" value="Ribonuclease H-like superfamily/Ribonuclease H"/>
    <property type="match status" value="1"/>
</dbReference>
<evidence type="ECO:0000256" key="9">
    <source>
        <dbReference type="ARBA" id="ARBA00023172"/>
    </source>
</evidence>
<dbReference type="InterPro" id="IPR036397">
    <property type="entry name" value="RNaseH_sf"/>
</dbReference>
<evidence type="ECO:0000256" key="6">
    <source>
        <dbReference type="ARBA" id="ARBA00022908"/>
    </source>
</evidence>
<feature type="region of interest" description="Disordered" evidence="11">
    <location>
        <begin position="1"/>
        <end position="21"/>
    </location>
</feature>
<keyword evidence="3" id="KW-0255">Endonuclease</keyword>
<dbReference type="PANTHER" id="PTHR42648">
    <property type="entry name" value="TRANSPOSASE, PUTATIVE-RELATED"/>
    <property type="match status" value="1"/>
</dbReference>
<dbReference type="Proteomes" id="UP001151760">
    <property type="component" value="Unassembled WGS sequence"/>
</dbReference>
<dbReference type="SUPFAM" id="SSF57756">
    <property type="entry name" value="Retrovirus zinc finger-like domains"/>
    <property type="match status" value="1"/>
</dbReference>
<keyword evidence="8" id="KW-0548">Nucleotidyltransferase</keyword>
<feature type="compositionally biased region" description="Basic residues" evidence="11">
    <location>
        <begin position="10"/>
        <end position="21"/>
    </location>
</feature>
<sequence length="227" mass="25768">MEPDSSGSHNHSKSKKGKKKNKFKCLKCGKSGHFKKDCRGSNTSNPQGNVASTSDDGNALCCEAAVANEGRKRFADVWLFDTGATFHMPRRRECFHQYKPIYRGGSVLQLHDHELKNHWNWKCYCADACEEAKASIASHSLSHRVAFSWHKKLGHMSEQGMKILVERKHNSCPQQRQEGIKRQFTIAYTPQQNEVAERMNITLLERARAMLATASLEKSFWAEAVVM</sequence>
<reference evidence="13" key="2">
    <citation type="submission" date="2022-01" db="EMBL/GenBank/DDBJ databases">
        <authorList>
            <person name="Yamashiro T."/>
            <person name="Shiraishi A."/>
            <person name="Satake H."/>
            <person name="Nakayama K."/>
        </authorList>
    </citation>
    <scope>NUCLEOTIDE SEQUENCE</scope>
</reference>
<name>A0ABQ5J7Z7_9ASTR</name>
<keyword evidence="9" id="KW-0233">DNA recombination</keyword>
<evidence type="ECO:0000313" key="14">
    <source>
        <dbReference type="Proteomes" id="UP001151760"/>
    </source>
</evidence>
<keyword evidence="2" id="KW-0479">Metal-binding</keyword>
<dbReference type="SMART" id="SM00343">
    <property type="entry name" value="ZnF_C2HC"/>
    <property type="match status" value="1"/>
</dbReference>
<keyword evidence="10" id="KW-0863">Zinc-finger</keyword>
<accession>A0ABQ5J7Z7</accession>
<organism evidence="13 14">
    <name type="scientific">Tanacetum coccineum</name>
    <dbReference type="NCBI Taxonomy" id="301880"/>
    <lineage>
        <taxon>Eukaryota</taxon>
        <taxon>Viridiplantae</taxon>
        <taxon>Streptophyta</taxon>
        <taxon>Embryophyta</taxon>
        <taxon>Tracheophyta</taxon>
        <taxon>Spermatophyta</taxon>
        <taxon>Magnoliopsida</taxon>
        <taxon>eudicotyledons</taxon>
        <taxon>Gunneridae</taxon>
        <taxon>Pentapetalae</taxon>
        <taxon>asterids</taxon>
        <taxon>campanulids</taxon>
        <taxon>Asterales</taxon>
        <taxon>Asteraceae</taxon>
        <taxon>Asteroideae</taxon>
        <taxon>Anthemideae</taxon>
        <taxon>Anthemidinae</taxon>
        <taxon>Tanacetum</taxon>
    </lineage>
</organism>
<gene>
    <name evidence="13" type="ORF">Tco_1125085</name>
</gene>
<dbReference type="Gene3D" id="4.10.60.10">
    <property type="entry name" value="Zinc finger, CCHC-type"/>
    <property type="match status" value="1"/>
</dbReference>
<keyword evidence="8" id="KW-0239">DNA-directed DNA polymerase</keyword>
<dbReference type="InterPro" id="IPR036875">
    <property type="entry name" value="Znf_CCHC_sf"/>
</dbReference>
<evidence type="ECO:0000256" key="4">
    <source>
        <dbReference type="ARBA" id="ARBA00022801"/>
    </source>
</evidence>
<keyword evidence="1" id="KW-0540">Nuclease</keyword>
<evidence type="ECO:0000259" key="12">
    <source>
        <dbReference type="PROSITE" id="PS50158"/>
    </source>
</evidence>
<reference evidence="13" key="1">
    <citation type="journal article" date="2022" name="Int. J. Mol. Sci.">
        <title>Draft Genome of Tanacetum Coccineum: Genomic Comparison of Closely Related Tanacetum-Family Plants.</title>
        <authorList>
            <person name="Yamashiro T."/>
            <person name="Shiraishi A."/>
            <person name="Nakayama K."/>
            <person name="Satake H."/>
        </authorList>
    </citation>
    <scope>NUCLEOTIDE SEQUENCE</scope>
</reference>